<keyword evidence="2" id="KW-1185">Reference proteome</keyword>
<sequence length="64" mass="7018">MERLVSNFLRFVAGRDGERSVDIHVNRIAMGGSHDRALTAFKAEQAKLASRQDGATFASKRAAK</sequence>
<name>A0A8F6YC66_9RHOB</name>
<evidence type="ECO:0000313" key="1">
    <source>
        <dbReference type="EMBL" id="QXT38965.1"/>
    </source>
</evidence>
<dbReference type="AlphaFoldDB" id="A0A8F6YC66"/>
<accession>A0A8F6YC66</accession>
<reference evidence="1 2" key="1">
    <citation type="submission" date="2021-07" db="EMBL/GenBank/DDBJ databases">
        <title>A novel Jannaschia species isolated from marine dinoflagellate Ceratoperidinium margalefii.</title>
        <authorList>
            <person name="Jiang Y."/>
            <person name="Li Z."/>
        </authorList>
    </citation>
    <scope>NUCLEOTIDE SEQUENCE [LARGE SCALE GENOMIC DNA]</scope>
    <source>
        <strain evidence="1 2">J12C1-MA-4</strain>
    </source>
</reference>
<proteinExistence type="predicted"/>
<protein>
    <submittedName>
        <fullName evidence="1">Uncharacterized protein</fullName>
    </submittedName>
</protein>
<organism evidence="1 2">
    <name type="scientific">Gymnodinialimonas ceratoperidinii</name>
    <dbReference type="NCBI Taxonomy" id="2856823"/>
    <lineage>
        <taxon>Bacteria</taxon>
        <taxon>Pseudomonadati</taxon>
        <taxon>Pseudomonadota</taxon>
        <taxon>Alphaproteobacteria</taxon>
        <taxon>Rhodobacterales</taxon>
        <taxon>Paracoccaceae</taxon>
        <taxon>Gymnodinialimonas</taxon>
    </lineage>
</organism>
<evidence type="ECO:0000313" key="2">
    <source>
        <dbReference type="Proteomes" id="UP000825009"/>
    </source>
</evidence>
<dbReference type="RefSeq" id="WP_219001208.1">
    <property type="nucleotide sequence ID" value="NZ_CP079194.1"/>
</dbReference>
<dbReference type="KEGG" id="gce:KYE46_13640"/>
<gene>
    <name evidence="1" type="ORF">KYE46_13640</name>
</gene>
<dbReference type="Proteomes" id="UP000825009">
    <property type="component" value="Chromosome"/>
</dbReference>
<dbReference type="EMBL" id="CP079194">
    <property type="protein sequence ID" value="QXT38965.1"/>
    <property type="molecule type" value="Genomic_DNA"/>
</dbReference>